<keyword evidence="3" id="KW-1185">Reference proteome</keyword>
<feature type="transmembrane region" description="Helical" evidence="1">
    <location>
        <begin position="6"/>
        <end position="30"/>
    </location>
</feature>
<dbReference type="InterPro" id="IPR018037">
    <property type="entry name" value="FixH_proteobacterial"/>
</dbReference>
<evidence type="ECO:0000313" key="2">
    <source>
        <dbReference type="EMBL" id="MFC2927411.1"/>
    </source>
</evidence>
<proteinExistence type="predicted"/>
<reference evidence="3" key="1">
    <citation type="journal article" date="2019" name="Int. J. Syst. Evol. Microbiol.">
        <title>The Global Catalogue of Microorganisms (GCM) 10K type strain sequencing project: providing services to taxonomists for standard genome sequencing and annotation.</title>
        <authorList>
            <consortium name="The Broad Institute Genomics Platform"/>
            <consortium name="The Broad Institute Genome Sequencing Center for Infectious Disease"/>
            <person name="Wu L."/>
            <person name="Ma J."/>
        </authorList>
    </citation>
    <scope>NUCLEOTIDE SEQUENCE [LARGE SCALE GENOMIC DNA]</scope>
    <source>
        <strain evidence="3">KCTC 52487</strain>
    </source>
</reference>
<dbReference type="EMBL" id="JBHRSV010000031">
    <property type="protein sequence ID" value="MFC2927411.1"/>
    <property type="molecule type" value="Genomic_DNA"/>
</dbReference>
<dbReference type="Pfam" id="PF05751">
    <property type="entry name" value="FixH"/>
    <property type="match status" value="1"/>
</dbReference>
<dbReference type="RefSeq" id="WP_343165254.1">
    <property type="nucleotide sequence ID" value="NZ_JBHRSV010000031.1"/>
</dbReference>
<keyword evidence="1" id="KW-0472">Membrane</keyword>
<evidence type="ECO:0000313" key="3">
    <source>
        <dbReference type="Proteomes" id="UP001595379"/>
    </source>
</evidence>
<dbReference type="InterPro" id="IPR008620">
    <property type="entry name" value="FixH"/>
</dbReference>
<organism evidence="2 3">
    <name type="scientific">Hyphobacterium vulgare</name>
    <dbReference type="NCBI Taxonomy" id="1736751"/>
    <lineage>
        <taxon>Bacteria</taxon>
        <taxon>Pseudomonadati</taxon>
        <taxon>Pseudomonadota</taxon>
        <taxon>Alphaproteobacteria</taxon>
        <taxon>Maricaulales</taxon>
        <taxon>Maricaulaceae</taxon>
        <taxon>Hyphobacterium</taxon>
    </lineage>
</organism>
<keyword evidence="1" id="KW-0812">Transmembrane</keyword>
<accession>A0ABV7A0V6</accession>
<protein>
    <submittedName>
        <fullName evidence="2">FixH family protein</fullName>
    </submittedName>
</protein>
<gene>
    <name evidence="2" type="ORF">ACFOOR_14990</name>
</gene>
<name>A0ABV7A0V6_9PROT</name>
<sequence length="153" mass="17054">MIKRVTGWHVLAVILVFFGVIITVNVIFIIQATRTFRGEDQPRSYVQGLDYNSTLAARAEQAALGWTATAAVEDGSIVVHVLDADGHPIDGLDLNGTLRHPADTSRDEILTFQARAEGRYVAALPEGMRGRWQLRAWREGEPPFTLQSELWLQ</sequence>
<evidence type="ECO:0000256" key="1">
    <source>
        <dbReference type="SAM" id="Phobius"/>
    </source>
</evidence>
<dbReference type="PIRSF" id="PIRSF011386">
    <property type="entry name" value="FixH"/>
    <property type="match status" value="1"/>
</dbReference>
<dbReference type="Proteomes" id="UP001595379">
    <property type="component" value="Unassembled WGS sequence"/>
</dbReference>
<keyword evidence="1" id="KW-1133">Transmembrane helix</keyword>
<comment type="caution">
    <text evidence="2">The sequence shown here is derived from an EMBL/GenBank/DDBJ whole genome shotgun (WGS) entry which is preliminary data.</text>
</comment>